<dbReference type="GeneID" id="109714065"/>
<dbReference type="RefSeq" id="XP_020094061.1">
    <property type="nucleotide sequence ID" value="XM_020238472.1"/>
</dbReference>
<dbReference type="GO" id="GO:0006952">
    <property type="term" value="P:defense response"/>
    <property type="evidence" value="ECO:0007669"/>
    <property type="project" value="UniProtKB-KW"/>
</dbReference>
<sequence>MAMILSAFIPDMATRLGELMKSEVTKLLGITGDAKKLQRRLEMVTEFLEDAEKKKTQNDEIKNWLKELRETIYEADNIIDQCWIEAEKHKTKEQQISYELRDILYLHRDVRFSL</sequence>
<keyword evidence="3" id="KW-0677">Repeat</keyword>
<dbReference type="PANTHER" id="PTHR19338">
    <property type="entry name" value="TRANSLOCASE OF INNER MITOCHONDRIAL MEMBRANE 13 HOMOLOG"/>
    <property type="match status" value="1"/>
</dbReference>
<comment type="similarity">
    <text evidence="1">Belongs to the disease resistance NB-LRR family.</text>
</comment>
<keyword evidence="7" id="KW-1185">Reference proteome</keyword>
<dbReference type="InterPro" id="IPR038005">
    <property type="entry name" value="RX-like_CC"/>
</dbReference>
<dbReference type="InterPro" id="IPR041118">
    <property type="entry name" value="Rx_N"/>
</dbReference>
<dbReference type="Gene3D" id="1.20.5.4130">
    <property type="match status" value="1"/>
</dbReference>
<accession>A0A6P5FCV4</accession>
<reference evidence="7" key="1">
    <citation type="journal article" date="2015" name="Nat. Genet.">
        <title>The pineapple genome and the evolution of CAM photosynthesis.</title>
        <authorList>
            <person name="Ming R."/>
            <person name="VanBuren R."/>
            <person name="Wai C.M."/>
            <person name="Tang H."/>
            <person name="Schatz M.C."/>
            <person name="Bowers J.E."/>
            <person name="Lyons E."/>
            <person name="Wang M.L."/>
            <person name="Chen J."/>
            <person name="Biggers E."/>
            <person name="Zhang J."/>
            <person name="Huang L."/>
            <person name="Zhang L."/>
            <person name="Miao W."/>
            <person name="Zhang J."/>
            <person name="Ye Z."/>
            <person name="Miao C."/>
            <person name="Lin Z."/>
            <person name="Wang H."/>
            <person name="Zhou H."/>
            <person name="Yim W.C."/>
            <person name="Priest H.D."/>
            <person name="Zheng C."/>
            <person name="Woodhouse M."/>
            <person name="Edger P.P."/>
            <person name="Guyot R."/>
            <person name="Guo H.B."/>
            <person name="Guo H."/>
            <person name="Zheng G."/>
            <person name="Singh R."/>
            <person name="Sharma A."/>
            <person name="Min X."/>
            <person name="Zheng Y."/>
            <person name="Lee H."/>
            <person name="Gurtowski J."/>
            <person name="Sedlazeck F.J."/>
            <person name="Harkess A."/>
            <person name="McKain M.R."/>
            <person name="Liao Z."/>
            <person name="Fang J."/>
            <person name="Liu J."/>
            <person name="Zhang X."/>
            <person name="Zhang Q."/>
            <person name="Hu W."/>
            <person name="Qin Y."/>
            <person name="Wang K."/>
            <person name="Chen L.Y."/>
            <person name="Shirley N."/>
            <person name="Lin Y.R."/>
            <person name="Liu L.Y."/>
            <person name="Hernandez A.G."/>
            <person name="Wright C.L."/>
            <person name="Bulone V."/>
            <person name="Tuskan G.A."/>
            <person name="Heath K."/>
            <person name="Zee F."/>
            <person name="Moore P.H."/>
            <person name="Sunkar R."/>
            <person name="Leebens-Mack J.H."/>
            <person name="Mockler T."/>
            <person name="Bennetzen J.L."/>
            <person name="Freeling M."/>
            <person name="Sankoff D."/>
            <person name="Paterson A.H."/>
            <person name="Zhu X."/>
            <person name="Yang X."/>
            <person name="Smith J.A."/>
            <person name="Cushman J.C."/>
            <person name="Paull R.E."/>
            <person name="Yu Q."/>
        </authorList>
    </citation>
    <scope>NUCLEOTIDE SEQUENCE [LARGE SCALE GENOMIC DNA]</scope>
    <source>
        <strain evidence="7">cv. F153</strain>
    </source>
</reference>
<dbReference type="OrthoDB" id="696250at2759"/>
<keyword evidence="2" id="KW-0433">Leucine-rich repeat</keyword>
<evidence type="ECO:0000256" key="5">
    <source>
        <dbReference type="ARBA" id="ARBA00022821"/>
    </source>
</evidence>
<name>A0A6P5FCV4_ANACO</name>
<dbReference type="Pfam" id="PF18052">
    <property type="entry name" value="Rx_N"/>
    <property type="match status" value="1"/>
</dbReference>
<organism evidence="7 8">
    <name type="scientific">Ananas comosus</name>
    <name type="common">Pineapple</name>
    <name type="synonym">Ananas ananas</name>
    <dbReference type="NCBI Taxonomy" id="4615"/>
    <lineage>
        <taxon>Eukaryota</taxon>
        <taxon>Viridiplantae</taxon>
        <taxon>Streptophyta</taxon>
        <taxon>Embryophyta</taxon>
        <taxon>Tracheophyta</taxon>
        <taxon>Spermatophyta</taxon>
        <taxon>Magnoliopsida</taxon>
        <taxon>Liliopsida</taxon>
        <taxon>Poales</taxon>
        <taxon>Bromeliaceae</taxon>
        <taxon>Bromelioideae</taxon>
        <taxon>Ananas</taxon>
    </lineage>
</organism>
<evidence type="ECO:0000256" key="1">
    <source>
        <dbReference type="ARBA" id="ARBA00008894"/>
    </source>
</evidence>
<protein>
    <submittedName>
        <fullName evidence="8">Disease resistance protein At1g50180</fullName>
    </submittedName>
</protein>
<evidence type="ECO:0000313" key="7">
    <source>
        <dbReference type="Proteomes" id="UP000515123"/>
    </source>
</evidence>
<feature type="domain" description="Disease resistance N-terminal" evidence="6">
    <location>
        <begin position="14"/>
        <end position="96"/>
    </location>
</feature>
<dbReference type="CDD" id="cd14798">
    <property type="entry name" value="RX-CC_like"/>
    <property type="match status" value="1"/>
</dbReference>
<dbReference type="PANTHER" id="PTHR19338:SF73">
    <property type="entry name" value="DISEASE RESISTANCE PROTEIN RGA2-LIKE"/>
    <property type="match status" value="1"/>
</dbReference>
<dbReference type="GO" id="GO:0000166">
    <property type="term" value="F:nucleotide binding"/>
    <property type="evidence" value="ECO:0007669"/>
    <property type="project" value="UniProtKB-KW"/>
</dbReference>
<evidence type="ECO:0000313" key="8">
    <source>
        <dbReference type="RefSeq" id="XP_020094061.1"/>
    </source>
</evidence>
<proteinExistence type="inferred from homology"/>
<evidence type="ECO:0000259" key="6">
    <source>
        <dbReference type="Pfam" id="PF18052"/>
    </source>
</evidence>
<gene>
    <name evidence="8" type="primary">LOC109714065</name>
</gene>
<reference evidence="8" key="2">
    <citation type="submission" date="2025-08" db="UniProtKB">
        <authorList>
            <consortium name="RefSeq"/>
        </authorList>
    </citation>
    <scope>IDENTIFICATION</scope>
    <source>
        <tissue evidence="8">Leaf</tissue>
    </source>
</reference>
<dbReference type="AlphaFoldDB" id="A0A6P5FCV4"/>
<dbReference type="Proteomes" id="UP000515123">
    <property type="component" value="Linkage group 8"/>
</dbReference>
<evidence type="ECO:0000256" key="4">
    <source>
        <dbReference type="ARBA" id="ARBA00022741"/>
    </source>
</evidence>
<keyword evidence="4" id="KW-0547">Nucleotide-binding</keyword>
<keyword evidence="5" id="KW-0611">Plant defense</keyword>
<evidence type="ECO:0000256" key="2">
    <source>
        <dbReference type="ARBA" id="ARBA00022614"/>
    </source>
</evidence>
<evidence type="ECO:0000256" key="3">
    <source>
        <dbReference type="ARBA" id="ARBA00022737"/>
    </source>
</evidence>